<comment type="caution">
    <text evidence="2">The sequence shown here is derived from an EMBL/GenBank/DDBJ whole genome shotgun (WGS) entry which is preliminary data.</text>
</comment>
<sequence>MADNRRAQKHTTAATSEKLLQNVPPPPESEVNQLKHPSPPNTAVADTTIKPEQHPNPSQEQEIIGTRRIS</sequence>
<name>A0A540NHU9_MALBA</name>
<evidence type="ECO:0000313" key="3">
    <source>
        <dbReference type="Proteomes" id="UP000315295"/>
    </source>
</evidence>
<evidence type="ECO:0000313" key="2">
    <source>
        <dbReference type="EMBL" id="TQE10622.1"/>
    </source>
</evidence>
<accession>A0A540NHU9</accession>
<evidence type="ECO:0000256" key="1">
    <source>
        <dbReference type="SAM" id="MobiDB-lite"/>
    </source>
</evidence>
<feature type="compositionally biased region" description="Polar residues" evidence="1">
    <location>
        <begin position="10"/>
        <end position="19"/>
    </location>
</feature>
<dbReference type="EMBL" id="VIEB01000038">
    <property type="protein sequence ID" value="TQE10622.1"/>
    <property type="molecule type" value="Genomic_DNA"/>
</dbReference>
<reference evidence="2 3" key="1">
    <citation type="journal article" date="2019" name="G3 (Bethesda)">
        <title>Sequencing of a Wild Apple (Malus baccata) Genome Unravels the Differences Between Cultivated and Wild Apple Species Regarding Disease Resistance and Cold Tolerance.</title>
        <authorList>
            <person name="Chen X."/>
        </authorList>
    </citation>
    <scope>NUCLEOTIDE SEQUENCE [LARGE SCALE GENOMIC DNA]</scope>
    <source>
        <strain evidence="3">cv. Shandingzi</strain>
        <tissue evidence="2">Leaves</tissue>
    </source>
</reference>
<protein>
    <submittedName>
        <fullName evidence="2">Uncharacterized protein</fullName>
    </submittedName>
</protein>
<organism evidence="2 3">
    <name type="scientific">Malus baccata</name>
    <name type="common">Siberian crab apple</name>
    <name type="synonym">Pyrus baccata</name>
    <dbReference type="NCBI Taxonomy" id="106549"/>
    <lineage>
        <taxon>Eukaryota</taxon>
        <taxon>Viridiplantae</taxon>
        <taxon>Streptophyta</taxon>
        <taxon>Embryophyta</taxon>
        <taxon>Tracheophyta</taxon>
        <taxon>Spermatophyta</taxon>
        <taxon>Magnoliopsida</taxon>
        <taxon>eudicotyledons</taxon>
        <taxon>Gunneridae</taxon>
        <taxon>Pentapetalae</taxon>
        <taxon>rosids</taxon>
        <taxon>fabids</taxon>
        <taxon>Rosales</taxon>
        <taxon>Rosaceae</taxon>
        <taxon>Amygdaloideae</taxon>
        <taxon>Maleae</taxon>
        <taxon>Malus</taxon>
    </lineage>
</organism>
<gene>
    <name evidence="2" type="ORF">C1H46_003735</name>
</gene>
<proteinExistence type="predicted"/>
<feature type="region of interest" description="Disordered" evidence="1">
    <location>
        <begin position="1"/>
        <end position="70"/>
    </location>
</feature>
<dbReference type="Proteomes" id="UP000315295">
    <property type="component" value="Unassembled WGS sequence"/>
</dbReference>
<dbReference type="AlphaFoldDB" id="A0A540NHU9"/>
<keyword evidence="3" id="KW-1185">Reference proteome</keyword>